<dbReference type="AlphaFoldDB" id="A0A9Q0ESS2"/>
<dbReference type="Pfam" id="PF02825">
    <property type="entry name" value="WWE"/>
    <property type="match status" value="1"/>
</dbReference>
<gene>
    <name evidence="16" type="ORF">NHX12_020888</name>
</gene>
<dbReference type="PANTHER" id="PTHR45740:SF15">
    <property type="entry name" value="ZINC FINGER CCCH TYPE DOMAIN CONTAINING 1-LIKE"/>
    <property type="match status" value="1"/>
</dbReference>
<comment type="subcellular location">
    <subcellularLocation>
        <location evidence="2">Cytoplasm</location>
    </subcellularLocation>
    <subcellularLocation>
        <location evidence="1">Nucleus</location>
    </subcellularLocation>
</comment>
<feature type="domain" description="C3H1-type" evidence="13">
    <location>
        <begin position="305"/>
        <end position="333"/>
    </location>
</feature>
<evidence type="ECO:0000256" key="7">
    <source>
        <dbReference type="ARBA" id="ARBA00022771"/>
    </source>
</evidence>
<evidence type="ECO:0000256" key="3">
    <source>
        <dbReference type="ARBA" id="ARBA00022490"/>
    </source>
</evidence>
<dbReference type="SUPFAM" id="SSF56399">
    <property type="entry name" value="ADP-ribosylation"/>
    <property type="match status" value="1"/>
</dbReference>
<sequence>MGESAIVKYLCANNGSVCQQELVANCIFGDSTTVNTIISNRDRFVVGHRSGEKRLIARTALRLCRKRDCPGCTDLHLCKSYLYGECQFDQGRRGCFFSHDLNSEYNSVLLRRHDLEDLDKEELCVLLLQNDGSLLPPVCFDYNNGDSVHGKCLEWQSCTRMHICETYLHGDCSCSRAHDFYEPQPYQMLQKRAVPHALMPAMRPLYVNKKILSAIEHKARQEQQQPNNGPAWVAGRGNATRGNAARGNAARGNAASGGGNAVVAVDAAFGDSDASDGNAATNMNNPIGSRPMGRQGRQRATNNRKDKTDICLFFLKSNCIHDDERCYNAHYKVPYRWEARDGQQWTVLANSEKVEEDYCDPKKTYSTADIETVCFDTMTRGLQSARRLSSVSSVLQPTFVLTTEWLWYWEDEFGAWNQYDLLTKHRNANMSSTELEKKFQSDDGSLVEFTAGSQSYSLSFQDMIQTNKEYGTKRVVRRRPRFLSSSDIQTMKTSKRPHQLSSSHQLSEALPRNWDRTQVPETGHKKVPLQESSEEFKEVEALFRNTMSGFEIVKIERIQNKDLWDHFKLLRDQMKKRNGGRNVTERQLFHGTDSKYVDAICTSNFDWRICGTHGTAYGKGSYFARDASYSHNYTGDRTSRAMFVSRVLTGAHTKGSPCYVRPPSKDGGDAVFYDSCVDDVRSPSIFVVFERAHIYPEYLLTYRDQGSDIEDFWSPFRAAASVLQPTPVVQPTPLPRVIPARVYAQVPPRPASLPQVSPYVPDYVRPYAPPVPQKKNDSCVIS</sequence>
<organism evidence="16 17">
    <name type="scientific">Muraenolepis orangiensis</name>
    <name type="common">Patagonian moray cod</name>
    <dbReference type="NCBI Taxonomy" id="630683"/>
    <lineage>
        <taxon>Eukaryota</taxon>
        <taxon>Metazoa</taxon>
        <taxon>Chordata</taxon>
        <taxon>Craniata</taxon>
        <taxon>Vertebrata</taxon>
        <taxon>Euteleostomi</taxon>
        <taxon>Actinopterygii</taxon>
        <taxon>Neopterygii</taxon>
        <taxon>Teleostei</taxon>
        <taxon>Neoteleostei</taxon>
        <taxon>Acanthomorphata</taxon>
        <taxon>Zeiogadaria</taxon>
        <taxon>Gadariae</taxon>
        <taxon>Gadiformes</taxon>
        <taxon>Muraenolepidoidei</taxon>
        <taxon>Muraenolepididae</taxon>
        <taxon>Muraenolepis</taxon>
    </lineage>
</organism>
<dbReference type="InterPro" id="IPR012317">
    <property type="entry name" value="Poly(ADP-ribose)pol_cat_dom"/>
</dbReference>
<evidence type="ECO:0000256" key="11">
    <source>
        <dbReference type="PROSITE-ProRule" id="PRU00723"/>
    </source>
</evidence>
<dbReference type="SUPFAM" id="SSF117839">
    <property type="entry name" value="WWE domain"/>
    <property type="match status" value="1"/>
</dbReference>
<feature type="domain" description="WWE" evidence="14">
    <location>
        <begin position="393"/>
        <end position="478"/>
    </location>
</feature>
<keyword evidence="9" id="KW-0539">Nucleus</keyword>
<keyword evidence="8 11" id="KW-0862">Zinc</keyword>
<evidence type="ECO:0000259" key="14">
    <source>
        <dbReference type="PROSITE" id="PS50918"/>
    </source>
</evidence>
<dbReference type="Pfam" id="PF25261">
    <property type="entry name" value="zf-CCCH_PARP12"/>
    <property type="match status" value="1"/>
</dbReference>
<proteinExistence type="inferred from homology"/>
<dbReference type="GO" id="GO:1990404">
    <property type="term" value="F:NAD+-protein mono-ADP-ribosyltransferase activity"/>
    <property type="evidence" value="ECO:0007669"/>
    <property type="project" value="TreeGrafter"/>
</dbReference>
<dbReference type="Proteomes" id="UP001148018">
    <property type="component" value="Unassembled WGS sequence"/>
</dbReference>
<evidence type="ECO:0000259" key="13">
    <source>
        <dbReference type="PROSITE" id="PS50103"/>
    </source>
</evidence>
<keyword evidence="17" id="KW-1185">Reference proteome</keyword>
<dbReference type="PROSITE" id="PS50103">
    <property type="entry name" value="ZF_C3H1"/>
    <property type="match status" value="1"/>
</dbReference>
<protein>
    <submittedName>
        <fullName evidence="16">Uncharacterized protein</fullName>
    </submittedName>
</protein>
<evidence type="ECO:0000256" key="5">
    <source>
        <dbReference type="ARBA" id="ARBA00022723"/>
    </source>
</evidence>
<comment type="similarity">
    <text evidence="10">Belongs to the ARTD/PARP family.</text>
</comment>
<name>A0A9Q0ESS2_9TELE</name>
<dbReference type="Gene3D" id="3.90.228.10">
    <property type="match status" value="1"/>
</dbReference>
<reference evidence="16" key="1">
    <citation type="submission" date="2022-07" db="EMBL/GenBank/DDBJ databases">
        <title>Chromosome-level genome of Muraenolepis orangiensis.</title>
        <authorList>
            <person name="Kim J."/>
        </authorList>
    </citation>
    <scope>NUCLEOTIDE SEQUENCE</scope>
    <source>
        <strain evidence="16">KU_S4_2022</strain>
        <tissue evidence="16">Muscle</tissue>
    </source>
</reference>
<dbReference type="InterPro" id="IPR057602">
    <property type="entry name" value="Zfn-CCCH_PARP12"/>
</dbReference>
<dbReference type="PANTHER" id="PTHR45740">
    <property type="entry name" value="POLY [ADP-RIBOSE] POLYMERASE"/>
    <property type="match status" value="1"/>
</dbReference>
<dbReference type="GO" id="GO:0003950">
    <property type="term" value="F:NAD+ poly-ADP-ribosyltransferase activity"/>
    <property type="evidence" value="ECO:0007669"/>
    <property type="project" value="InterPro"/>
</dbReference>
<evidence type="ECO:0000313" key="16">
    <source>
        <dbReference type="EMBL" id="KAJ3612621.1"/>
    </source>
</evidence>
<feature type="domain" description="PARP catalytic" evidence="15">
    <location>
        <begin position="510"/>
        <end position="723"/>
    </location>
</feature>
<evidence type="ECO:0000256" key="2">
    <source>
        <dbReference type="ARBA" id="ARBA00004496"/>
    </source>
</evidence>
<dbReference type="PROSITE" id="PS50918">
    <property type="entry name" value="WWE"/>
    <property type="match status" value="1"/>
</dbReference>
<keyword evidence="4" id="KW-0597">Phosphoprotein</keyword>
<feature type="region of interest" description="Disordered" evidence="12">
    <location>
        <begin position="275"/>
        <end position="302"/>
    </location>
</feature>
<dbReference type="OrthoDB" id="6133115at2759"/>
<comment type="caution">
    <text evidence="16">The sequence shown here is derived from an EMBL/GenBank/DDBJ whole genome shotgun (WGS) entry which is preliminary data.</text>
</comment>
<evidence type="ECO:0000256" key="8">
    <source>
        <dbReference type="ARBA" id="ARBA00022833"/>
    </source>
</evidence>
<evidence type="ECO:0000256" key="1">
    <source>
        <dbReference type="ARBA" id="ARBA00004123"/>
    </source>
</evidence>
<feature type="zinc finger region" description="C3H1-type" evidence="11">
    <location>
        <begin position="305"/>
        <end position="333"/>
    </location>
</feature>
<dbReference type="PROSITE" id="PS51059">
    <property type="entry name" value="PARP_CATALYTIC"/>
    <property type="match status" value="1"/>
</dbReference>
<dbReference type="EMBL" id="JANIIK010000036">
    <property type="protein sequence ID" value="KAJ3612621.1"/>
    <property type="molecule type" value="Genomic_DNA"/>
</dbReference>
<accession>A0A9Q0ESS2</accession>
<keyword evidence="5 11" id="KW-0479">Metal-binding</keyword>
<dbReference type="GO" id="GO:0005737">
    <property type="term" value="C:cytoplasm"/>
    <property type="evidence" value="ECO:0007669"/>
    <property type="project" value="UniProtKB-SubCell"/>
</dbReference>
<keyword evidence="3" id="KW-0963">Cytoplasm</keyword>
<evidence type="ECO:0000256" key="6">
    <source>
        <dbReference type="ARBA" id="ARBA00022737"/>
    </source>
</evidence>
<dbReference type="GO" id="GO:0005634">
    <property type="term" value="C:nucleus"/>
    <property type="evidence" value="ECO:0007669"/>
    <property type="project" value="UniProtKB-SubCell"/>
</dbReference>
<dbReference type="InterPro" id="IPR004170">
    <property type="entry name" value="WWE_dom"/>
</dbReference>
<dbReference type="InterPro" id="IPR000571">
    <property type="entry name" value="Znf_CCCH"/>
</dbReference>
<keyword evidence="6" id="KW-0677">Repeat</keyword>
<dbReference type="InterPro" id="IPR037197">
    <property type="entry name" value="WWE_dom_sf"/>
</dbReference>
<evidence type="ECO:0000256" key="4">
    <source>
        <dbReference type="ARBA" id="ARBA00022553"/>
    </source>
</evidence>
<dbReference type="InterPro" id="IPR051712">
    <property type="entry name" value="ARTD-AVP"/>
</dbReference>
<dbReference type="Pfam" id="PF23466">
    <property type="entry name" value="WWE_4"/>
    <property type="match status" value="1"/>
</dbReference>
<dbReference type="Pfam" id="PF00644">
    <property type="entry name" value="PARP"/>
    <property type="match status" value="1"/>
</dbReference>
<evidence type="ECO:0000313" key="17">
    <source>
        <dbReference type="Proteomes" id="UP001148018"/>
    </source>
</evidence>
<evidence type="ECO:0000256" key="12">
    <source>
        <dbReference type="SAM" id="MobiDB-lite"/>
    </source>
</evidence>
<dbReference type="Gene3D" id="3.30.720.50">
    <property type="match status" value="1"/>
</dbReference>
<evidence type="ECO:0000256" key="9">
    <source>
        <dbReference type="ARBA" id="ARBA00023242"/>
    </source>
</evidence>
<evidence type="ECO:0000259" key="15">
    <source>
        <dbReference type="PROSITE" id="PS51059"/>
    </source>
</evidence>
<evidence type="ECO:0000256" key="10">
    <source>
        <dbReference type="ARBA" id="ARBA00024347"/>
    </source>
</evidence>
<dbReference type="CDD" id="cd01439">
    <property type="entry name" value="TCCD_inducible_PARP_like"/>
    <property type="match status" value="1"/>
</dbReference>
<keyword evidence="7 11" id="KW-0863">Zinc-finger</keyword>
<dbReference type="GO" id="GO:0008270">
    <property type="term" value="F:zinc ion binding"/>
    <property type="evidence" value="ECO:0007669"/>
    <property type="project" value="UniProtKB-KW"/>
</dbReference>